<dbReference type="Proteomes" id="UP000814140">
    <property type="component" value="Unassembled WGS sequence"/>
</dbReference>
<proteinExistence type="predicted"/>
<evidence type="ECO:0000313" key="2">
    <source>
        <dbReference type="Proteomes" id="UP000814140"/>
    </source>
</evidence>
<protein>
    <submittedName>
        <fullName evidence="1">P-loop containing nucleoside triphosphate hydrolase protein</fullName>
    </submittedName>
</protein>
<keyword evidence="1" id="KW-0378">Hydrolase</keyword>
<evidence type="ECO:0000313" key="1">
    <source>
        <dbReference type="EMBL" id="KAI0067131.1"/>
    </source>
</evidence>
<gene>
    <name evidence="1" type="ORF">BV25DRAFT_1967634</name>
</gene>
<dbReference type="EMBL" id="MU277191">
    <property type="protein sequence ID" value="KAI0067131.1"/>
    <property type="molecule type" value="Genomic_DNA"/>
</dbReference>
<reference evidence="1" key="2">
    <citation type="journal article" date="2022" name="New Phytol.">
        <title>Evolutionary transition to the ectomycorrhizal habit in the genomes of a hyperdiverse lineage of mushroom-forming fungi.</title>
        <authorList>
            <person name="Looney B."/>
            <person name="Miyauchi S."/>
            <person name="Morin E."/>
            <person name="Drula E."/>
            <person name="Courty P.E."/>
            <person name="Kohler A."/>
            <person name="Kuo A."/>
            <person name="LaButti K."/>
            <person name="Pangilinan J."/>
            <person name="Lipzen A."/>
            <person name="Riley R."/>
            <person name="Andreopoulos W."/>
            <person name="He G."/>
            <person name="Johnson J."/>
            <person name="Nolan M."/>
            <person name="Tritt A."/>
            <person name="Barry K.W."/>
            <person name="Grigoriev I.V."/>
            <person name="Nagy L.G."/>
            <person name="Hibbett D."/>
            <person name="Henrissat B."/>
            <person name="Matheny P.B."/>
            <person name="Labbe J."/>
            <person name="Martin F.M."/>
        </authorList>
    </citation>
    <scope>NUCLEOTIDE SEQUENCE</scope>
    <source>
        <strain evidence="1">HHB10654</strain>
    </source>
</reference>
<name>A0ACB8TFF5_9AGAM</name>
<sequence>MDIARQTRLTRLLDSVVRGRQALNRQNSSLFLEAICVQSDPVSCVDKLVVSQTGLQSLQTALFMDLSAAFMNGIAAQLFHFLQAPELKDIGGGVYLNQIVLKIAEPSIFWRAYSTAFLARQLEDMAQVGFAWMLLQLVSLPGDPATPYLEQAKTDGLVDRLVESSHSDVRSLGHKVKHVMETRGQGATLSDHGPGGRHDNDFVDFREIAILPTADEIICKEPPFILPAHALDEVDMDQRLPSHLANQFRLLREDMLEEMREELQIALGKKKGNHRGLKVQGLSLLDICRGPDNRGGKWGITLKCKDDFWFFIKDKPKDRKKYLQDNRRLVKHQSLACLLVDGNIVAFPTIDREEDLLAQKPPVFLVHIDGRTAIMHALNKLLNANDVALILIDTAVFAFEPVLKALQDTTSMPLSPELLCWTKDTLMSAPQSAPMRIINALRANPRQDLRDLLQLSKSVVLDSAQAASLLSGLTQRVSLIQGPPGTGKSFIGAILAKALHDSTAQTILVCCYTNHALDQFLEDLLNIGIPSSSLVRLGGKATAATEPLSLYNQKRTTRLGQADWKVIDGLKVLSNSAYSRLETTFQQYKAFNITHEALMTHLEFDDPDYHEAFIVPSSAIRDSDGMRQVGRRGHAINEYYLLDRWLKGLNPGLFMRQFGESEIWQMAPNARREVTSRWRTAILTEQVEAIYDLSKIYSGYQTQLQGKFAEGCTTTAAAKYSETLRAASPNVLLVEEAGEILESHVLTALGSDTKQLILIGDHKQLRPKVNNYLLTVEKGEGYDLNRSLFERLVLQGYPHETLNKQHRMRPEIAALIRHLTYPDLVDANGTKNRPDLRGVRDNVVFIDHAHPEDENPKISDMRDMGSKSSKQNTHEVLMVLKILRYLAQQGYGTDRVVILTPYLGQLHKLQDALKKDNDPILNDLDSFDLVRAGLLPPAAAKVNKKPIRLATIDNYQGEESDIVIVSLTRSNVSHDIGFMFAPERLNVLLSRARDALIMIGNSETFMKARKGNEIWTSLFNMLRRDSHIYDGFPVKCERHPDRTANLKKPADFDEESPDGGCKMPCNSMLNCGLHTCPSKCHQLYDHSKMECEHIMSANCSQGLHRQSWKCHKKQPLTCPKCEKEVKAAEKRQKEAFELQQRRDAEQLEHAKKLAELDEQIEAERQAQKDADLVQERVNALRQKKLDLEAARAQTLRKASAPPPQAPVPSPSTQAPSPPRHPASPPPATPSGPSVSSPSAKVSPPTVAMSGQVDPPALAKPSEPSPSQSEWQRQKDMEGAQNPHIDSIMEMVGLEQVKAQVLAIKNKIDVTLRQGTSVKDERFNVVLLGNPGTGKTTVARHYAKFLTSLDVLPGDTFVETTGSRLANDGIPGIKKQIESVLSAGGGAIFVDEAYQLTSEGNFGGGPVLDFLLAEMENNVGKIVFILAGYNKQMEKFFEHNPGLTSRVPYRLQFSDYTDDELLAMLEKRVHKKYAGRMKVQGGIRGLHGRIAVRRLGRGRGREGFGNARALENMFNKVTERQANRIAKERKEGRAPDDLLMVGEDLIGPDPAEAIVVSSAWKKLKALTGLTTVKESIQNLFDLINTNYRRELQEKEPVQVSLNRVFLGSPGTGKTTVANLYGQVLADLGLLSNGEVVLKNPADFVGNVLGQSESNTKAILATTVGKVLVIDEAYMLYGASGNGKQNDPFKTAVIDTIVAEVQSVPGEDRCVLMLGYEEQMREMFQNVNPGLSRRFAIEDAFHFHDFNDAELLEILNLKLKQQDLAATDAAKAIAINVLGRSRNRPNFGNGGEVENLLSKAKGQHQARHASLAARDRPLDIVFEPQDFDADFDRDAHSADNLKELFKDVIGCEKVVEKLEEYQNIARVMKAQGKELKDARGLIPTNFVFKGPPGTGKTTTARKMGKVYFDMGFLSSTEVVECSASDLVGEYVGQTGPKTQRLFNKALGKVLFIDEAYRLSEGHFAKEAIDELVGTLTQEAYMSKLVVILAGYDQDMNQLMAVNTGLSSRFPEVIVFENMSPEHCLKVLNQELKKRDIHSQELEEASSPEYKQMVQMMQDLSSIPSWGNARDVQTLSKGMVRAVFRSIPPDASSSKLTLNPKDALACMAAMLKERQERARNVPNHLGPRPPPPLRQLRPSPPSISPPSISTAQAHTTKAAAPKPATGEDEDQPDGRDMGVTDAVWNQLQADKQAVIDALKRREEEQRVLTEALEKARKEEEDRKKAQRVLEEVLKRKRDAETAVLNEIKRRLEEQRLRELAARAERDRLIALQEERRRQEVEEKRREAQAQQKLRTMGVCVAGFQWIKQASGYRCAGGTHFVSDAQLGL</sequence>
<accession>A0ACB8TFF5</accession>
<reference evidence="1" key="1">
    <citation type="submission" date="2021-03" db="EMBL/GenBank/DDBJ databases">
        <authorList>
            <consortium name="DOE Joint Genome Institute"/>
            <person name="Ahrendt S."/>
            <person name="Looney B.P."/>
            <person name="Miyauchi S."/>
            <person name="Morin E."/>
            <person name="Drula E."/>
            <person name="Courty P.E."/>
            <person name="Chicoki N."/>
            <person name="Fauchery L."/>
            <person name="Kohler A."/>
            <person name="Kuo A."/>
            <person name="Labutti K."/>
            <person name="Pangilinan J."/>
            <person name="Lipzen A."/>
            <person name="Riley R."/>
            <person name="Andreopoulos W."/>
            <person name="He G."/>
            <person name="Johnson J."/>
            <person name="Barry K.W."/>
            <person name="Grigoriev I.V."/>
            <person name="Nagy L."/>
            <person name="Hibbett D."/>
            <person name="Henrissat B."/>
            <person name="Matheny P.B."/>
            <person name="Labbe J."/>
            <person name="Martin F."/>
        </authorList>
    </citation>
    <scope>NUCLEOTIDE SEQUENCE</scope>
    <source>
        <strain evidence="1">HHB10654</strain>
    </source>
</reference>
<organism evidence="1 2">
    <name type="scientific">Artomyces pyxidatus</name>
    <dbReference type="NCBI Taxonomy" id="48021"/>
    <lineage>
        <taxon>Eukaryota</taxon>
        <taxon>Fungi</taxon>
        <taxon>Dikarya</taxon>
        <taxon>Basidiomycota</taxon>
        <taxon>Agaricomycotina</taxon>
        <taxon>Agaricomycetes</taxon>
        <taxon>Russulales</taxon>
        <taxon>Auriscalpiaceae</taxon>
        <taxon>Artomyces</taxon>
    </lineage>
</organism>
<comment type="caution">
    <text evidence="1">The sequence shown here is derived from an EMBL/GenBank/DDBJ whole genome shotgun (WGS) entry which is preliminary data.</text>
</comment>
<keyword evidence="2" id="KW-1185">Reference proteome</keyword>